<dbReference type="Proteomes" id="UP001499967">
    <property type="component" value="Unassembled WGS sequence"/>
</dbReference>
<dbReference type="RefSeq" id="WP_343943222.1">
    <property type="nucleotide sequence ID" value="NZ_BAAAHP010000117.1"/>
</dbReference>
<dbReference type="CDD" id="cd16841">
    <property type="entry name" value="RraA_family"/>
    <property type="match status" value="1"/>
</dbReference>
<evidence type="ECO:0000256" key="1">
    <source>
        <dbReference type="ARBA" id="ARBA00001342"/>
    </source>
</evidence>
<comment type="caution">
    <text evidence="12">The sequence shown here is derived from an EMBL/GenBank/DDBJ whole genome shotgun (WGS) entry which is preliminary data.</text>
</comment>
<dbReference type="InterPro" id="IPR036704">
    <property type="entry name" value="RraA/RraA-like_sf"/>
</dbReference>
<accession>A0ABN1QMI2</accession>
<evidence type="ECO:0000256" key="9">
    <source>
        <dbReference type="ARBA" id="ARBA00030169"/>
    </source>
</evidence>
<evidence type="ECO:0000256" key="6">
    <source>
        <dbReference type="ARBA" id="ARBA00012947"/>
    </source>
</evidence>
<evidence type="ECO:0000256" key="7">
    <source>
        <dbReference type="ARBA" id="ARBA00016549"/>
    </source>
</evidence>
<dbReference type="PANTHER" id="PTHR33254">
    <property type="entry name" value="4-HYDROXY-4-METHYL-2-OXOGLUTARATE ALDOLASE 3-RELATED"/>
    <property type="match status" value="1"/>
</dbReference>
<dbReference type="Gene3D" id="3.50.30.40">
    <property type="entry name" value="Ribonuclease E inhibitor RraA/RraA-like"/>
    <property type="match status" value="1"/>
</dbReference>
<reference evidence="12 13" key="1">
    <citation type="journal article" date="2019" name="Int. J. Syst. Evol. Microbiol.">
        <title>The Global Catalogue of Microorganisms (GCM) 10K type strain sequencing project: providing services to taxonomists for standard genome sequencing and annotation.</title>
        <authorList>
            <consortium name="The Broad Institute Genomics Platform"/>
            <consortium name="The Broad Institute Genome Sequencing Center for Infectious Disease"/>
            <person name="Wu L."/>
            <person name="Ma J."/>
        </authorList>
    </citation>
    <scope>NUCLEOTIDE SEQUENCE [LARGE SCALE GENOMIC DNA]</scope>
    <source>
        <strain evidence="12 13">JCM 11117</strain>
    </source>
</reference>
<name>A0ABN1QMI2_9PSEU</name>
<gene>
    <name evidence="12" type="ORF">GCM10009559_42320</name>
</gene>
<organism evidence="12 13">
    <name type="scientific">Pseudonocardia zijingensis</name>
    <dbReference type="NCBI Taxonomy" id="153376"/>
    <lineage>
        <taxon>Bacteria</taxon>
        <taxon>Bacillati</taxon>
        <taxon>Actinomycetota</taxon>
        <taxon>Actinomycetes</taxon>
        <taxon>Pseudonocardiales</taxon>
        <taxon>Pseudonocardiaceae</taxon>
        <taxon>Pseudonocardia</taxon>
    </lineage>
</organism>
<comment type="catalytic activity">
    <reaction evidence="11">
        <text>oxaloacetate + H(+) = pyruvate + CO2</text>
        <dbReference type="Rhea" id="RHEA:15641"/>
        <dbReference type="ChEBI" id="CHEBI:15361"/>
        <dbReference type="ChEBI" id="CHEBI:15378"/>
        <dbReference type="ChEBI" id="CHEBI:16452"/>
        <dbReference type="ChEBI" id="CHEBI:16526"/>
        <dbReference type="EC" id="4.1.1.112"/>
    </reaction>
</comment>
<dbReference type="PANTHER" id="PTHR33254:SF16">
    <property type="entry name" value="BLR3842 PROTEIN"/>
    <property type="match status" value="1"/>
</dbReference>
<evidence type="ECO:0000256" key="5">
    <source>
        <dbReference type="ARBA" id="ARBA00012213"/>
    </source>
</evidence>
<dbReference type="EC" id="4.1.1.112" evidence="6"/>
<evidence type="ECO:0000313" key="12">
    <source>
        <dbReference type="EMBL" id="GAA0944680.1"/>
    </source>
</evidence>
<comment type="catalytic activity">
    <reaction evidence="1">
        <text>4-hydroxy-4-methyl-2-oxoglutarate = 2 pyruvate</text>
        <dbReference type="Rhea" id="RHEA:22748"/>
        <dbReference type="ChEBI" id="CHEBI:15361"/>
        <dbReference type="ChEBI" id="CHEBI:58276"/>
        <dbReference type="EC" id="4.1.3.17"/>
    </reaction>
</comment>
<dbReference type="EC" id="4.1.3.17" evidence="5"/>
<evidence type="ECO:0000256" key="4">
    <source>
        <dbReference type="ARBA" id="ARBA00011233"/>
    </source>
</evidence>
<comment type="function">
    <text evidence="8">Catalyzes the aldol cleavage of 4-hydroxy-4-methyl-2-oxoglutarate (HMG) into 2 molecules of pyruvate. Also contains a secondary oxaloacetate (OAA) decarboxylase activity due to the common pyruvate enolate transition state formed following C-C bond cleavage in the retro-aldol and decarboxylation reactions.</text>
</comment>
<evidence type="ECO:0000256" key="11">
    <source>
        <dbReference type="ARBA" id="ARBA00047973"/>
    </source>
</evidence>
<dbReference type="EMBL" id="BAAAHP010000117">
    <property type="protein sequence ID" value="GAA0944680.1"/>
    <property type="molecule type" value="Genomic_DNA"/>
</dbReference>
<evidence type="ECO:0000256" key="3">
    <source>
        <dbReference type="ARBA" id="ARBA00008621"/>
    </source>
</evidence>
<comment type="subunit">
    <text evidence="4">Homotrimer.</text>
</comment>
<evidence type="ECO:0000256" key="10">
    <source>
        <dbReference type="ARBA" id="ARBA00032305"/>
    </source>
</evidence>
<evidence type="ECO:0000256" key="2">
    <source>
        <dbReference type="ARBA" id="ARBA00001968"/>
    </source>
</evidence>
<comment type="cofactor">
    <cofactor evidence="2">
        <name>a divalent metal cation</name>
        <dbReference type="ChEBI" id="CHEBI:60240"/>
    </cofactor>
</comment>
<dbReference type="SUPFAM" id="SSF89562">
    <property type="entry name" value="RraA-like"/>
    <property type="match status" value="1"/>
</dbReference>
<evidence type="ECO:0000256" key="8">
    <source>
        <dbReference type="ARBA" id="ARBA00025046"/>
    </source>
</evidence>
<sequence>MRIHPGKDDLEELTAAWTGERFGSGRPRVPDEVLASLKLATTEEAWGHLFQAGYVRQFAGDWRETHPGTVIVGRAVTAQFLPHRPDYDAVVVAAGAREGHMEGDRQNSWVIETLENGDVMVVDIFGKVVEGTVVGDNLGTAVASRTGVGAVIDGGIRDLQGLAQLPGGVNIFHRAVDPTPIRGVTLAGINIPIRIGGATVLPGDVILGTPTGIAVIPAHLAADVAATSEDTRIRDVFGKQRLSERRYTSAQIDVPTWADDIEADFQQWRKENA</sequence>
<evidence type="ECO:0000313" key="13">
    <source>
        <dbReference type="Proteomes" id="UP001499967"/>
    </source>
</evidence>
<comment type="similarity">
    <text evidence="3">Belongs to the class II aldolase/RraA-like family.</text>
</comment>
<proteinExistence type="inferred from homology"/>
<dbReference type="Pfam" id="PF03737">
    <property type="entry name" value="RraA-like"/>
    <property type="match status" value="1"/>
</dbReference>
<keyword evidence="13" id="KW-1185">Reference proteome</keyword>
<dbReference type="InterPro" id="IPR005493">
    <property type="entry name" value="RraA/RraA-like"/>
</dbReference>
<protein>
    <recommendedName>
        <fullName evidence="7">Putative 4-hydroxy-4-methyl-2-oxoglutarate aldolase</fullName>
        <ecNumber evidence="6">4.1.1.112</ecNumber>
        <ecNumber evidence="5">4.1.3.17</ecNumber>
    </recommendedName>
    <alternativeName>
        <fullName evidence="10">Oxaloacetate decarboxylase</fullName>
    </alternativeName>
    <alternativeName>
        <fullName evidence="9">RraA-like protein</fullName>
    </alternativeName>
</protein>